<reference evidence="1 2" key="1">
    <citation type="submission" date="2019-09" db="EMBL/GenBank/DDBJ databases">
        <title>Chitinophaga ginsengihumi sp. nov., isolated from soil of ginseng rhizosphere.</title>
        <authorList>
            <person name="Lee J."/>
        </authorList>
    </citation>
    <scope>NUCLEOTIDE SEQUENCE [LARGE SCALE GENOMIC DNA]</scope>
    <source>
        <strain evidence="1 2">BN140078</strain>
    </source>
</reference>
<dbReference type="AlphaFoldDB" id="A0A5B2VPM9"/>
<accession>A0A5B2VPM9</accession>
<dbReference type="RefSeq" id="WP_149839220.1">
    <property type="nucleotide sequence ID" value="NZ_VUOC01000003.1"/>
</dbReference>
<comment type="caution">
    <text evidence="1">The sequence shown here is derived from an EMBL/GenBank/DDBJ whole genome shotgun (WGS) entry which is preliminary data.</text>
</comment>
<gene>
    <name evidence="1" type="ORF">F0L74_17720</name>
</gene>
<organism evidence="1 2">
    <name type="scientific">Chitinophaga agrisoli</name>
    <dbReference type="NCBI Taxonomy" id="2607653"/>
    <lineage>
        <taxon>Bacteria</taxon>
        <taxon>Pseudomonadati</taxon>
        <taxon>Bacteroidota</taxon>
        <taxon>Chitinophagia</taxon>
        <taxon>Chitinophagales</taxon>
        <taxon>Chitinophagaceae</taxon>
        <taxon>Chitinophaga</taxon>
    </lineage>
</organism>
<sequence length="229" mass="26456">MMNFNRKPSSMPHLDDKRQLGFTTTWTDIFLANLKGAYIRIIKESRALHVKHDKAIPDVDIRNLLCLINSFLSTYSLLVMHINFCLEEGRGNRHHKAYIHPHTYAPNTTLQQNISRSVLFDKKATAEKPLNRYLTKDPILQLHYEGHSEQWTIKETKDGYSGTACNTGATAAFDIKFLTCELYVKGKPLKLVKMSIFEIWQDILEMKKLIEDNVADVAKREHSLVRLLK</sequence>
<evidence type="ECO:0000313" key="2">
    <source>
        <dbReference type="Proteomes" id="UP000324611"/>
    </source>
</evidence>
<proteinExistence type="predicted"/>
<protein>
    <submittedName>
        <fullName evidence="1">Uncharacterized protein</fullName>
    </submittedName>
</protein>
<keyword evidence="2" id="KW-1185">Reference proteome</keyword>
<evidence type="ECO:0000313" key="1">
    <source>
        <dbReference type="EMBL" id="KAA2241713.1"/>
    </source>
</evidence>
<name>A0A5B2VPM9_9BACT</name>
<reference evidence="1 2" key="2">
    <citation type="submission" date="2019-09" db="EMBL/GenBank/DDBJ databases">
        <authorList>
            <person name="Jin C."/>
        </authorList>
    </citation>
    <scope>NUCLEOTIDE SEQUENCE [LARGE SCALE GENOMIC DNA]</scope>
    <source>
        <strain evidence="1 2">BN140078</strain>
    </source>
</reference>
<dbReference type="EMBL" id="VUOC01000003">
    <property type="protein sequence ID" value="KAA2241713.1"/>
    <property type="molecule type" value="Genomic_DNA"/>
</dbReference>
<dbReference type="Proteomes" id="UP000324611">
    <property type="component" value="Unassembled WGS sequence"/>
</dbReference>